<dbReference type="PANTHER" id="PTHR34406:SF1">
    <property type="entry name" value="PROTEIN YCEI"/>
    <property type="match status" value="1"/>
</dbReference>
<dbReference type="PANTHER" id="PTHR34406">
    <property type="entry name" value="PROTEIN YCEI"/>
    <property type="match status" value="1"/>
</dbReference>
<dbReference type="Pfam" id="PF04264">
    <property type="entry name" value="YceI"/>
    <property type="match status" value="1"/>
</dbReference>
<dbReference type="Gene3D" id="2.40.128.110">
    <property type="entry name" value="Lipid/polyisoprenoid-binding, YceI-like"/>
    <property type="match status" value="1"/>
</dbReference>
<feature type="domain" description="Lipid/polyisoprenoid-binding YceI-like" evidence="1">
    <location>
        <begin position="26"/>
        <end position="194"/>
    </location>
</feature>
<organism evidence="2 3">
    <name type="scientific">Desulfotignum phosphitoxidans DSM 13687</name>
    <dbReference type="NCBI Taxonomy" id="1286635"/>
    <lineage>
        <taxon>Bacteria</taxon>
        <taxon>Pseudomonadati</taxon>
        <taxon>Thermodesulfobacteriota</taxon>
        <taxon>Desulfobacteria</taxon>
        <taxon>Desulfobacterales</taxon>
        <taxon>Desulfobacteraceae</taxon>
        <taxon>Desulfotignum</taxon>
    </lineage>
</organism>
<dbReference type="OrthoDB" id="9811006at2"/>
<dbReference type="Proteomes" id="UP000014216">
    <property type="component" value="Unassembled WGS sequence"/>
</dbReference>
<name>S0G7M3_9BACT</name>
<dbReference type="AlphaFoldDB" id="S0G7M3"/>
<dbReference type="SUPFAM" id="SSF101874">
    <property type="entry name" value="YceI-like"/>
    <property type="match status" value="1"/>
</dbReference>
<dbReference type="InterPro" id="IPR007372">
    <property type="entry name" value="Lipid/polyisoprenoid-bd_YceI"/>
</dbReference>
<comment type="caution">
    <text evidence="2">The sequence shown here is derived from an EMBL/GenBank/DDBJ whole genome shotgun (WGS) entry which is preliminary data.</text>
</comment>
<proteinExistence type="predicted"/>
<accession>S0G7M3</accession>
<dbReference type="InterPro" id="IPR036761">
    <property type="entry name" value="TTHA0802/YceI-like_sf"/>
</dbReference>
<sequence length="197" mass="22106">MKRFTITGFLVLILSITTWTPAWGNNWTIDANHSTIQFRIKHIFSTVFGYFPDFDGTIRFDPEHLDQSKFDFTVQVKTINTAIAKRDTHLRSDDFFAADKYPVMTFTSSKITHKQGNTYEVAGTMTIKDTAKNMNIPFVFHGTAPSPVDKKQMVAGFDTAFSLDRLAFGVGDGKFFKMGVVGDVVDVTISVEALRTP</sequence>
<dbReference type="SMART" id="SM00867">
    <property type="entry name" value="YceI"/>
    <property type="match status" value="1"/>
</dbReference>
<dbReference type="RefSeq" id="WP_006963953.1">
    <property type="nucleotide sequence ID" value="NZ_APJX01000001.1"/>
</dbReference>
<evidence type="ECO:0000259" key="1">
    <source>
        <dbReference type="SMART" id="SM00867"/>
    </source>
</evidence>
<evidence type="ECO:0000313" key="3">
    <source>
        <dbReference type="Proteomes" id="UP000014216"/>
    </source>
</evidence>
<dbReference type="EMBL" id="APJX01000001">
    <property type="protein sequence ID" value="EMS81272.1"/>
    <property type="molecule type" value="Genomic_DNA"/>
</dbReference>
<protein>
    <recommendedName>
        <fullName evidence="1">Lipid/polyisoprenoid-binding YceI-like domain-containing protein</fullName>
    </recommendedName>
</protein>
<keyword evidence="3" id="KW-1185">Reference proteome</keyword>
<reference evidence="2 3" key="1">
    <citation type="journal article" date="2013" name="Genome Announc.">
        <title>Draft Genome Sequence of Desulfotignum phosphitoxidans DSM 13687 Strain FiPS-3.</title>
        <authorList>
            <person name="Poehlein A."/>
            <person name="Daniel R."/>
            <person name="Simeonova D.D."/>
        </authorList>
    </citation>
    <scope>NUCLEOTIDE SEQUENCE [LARGE SCALE GENOMIC DNA]</scope>
    <source>
        <strain evidence="2 3">DSM 13687</strain>
    </source>
</reference>
<gene>
    <name evidence="2" type="ORF">Dpo_1c04130</name>
</gene>
<evidence type="ECO:0000313" key="2">
    <source>
        <dbReference type="EMBL" id="EMS81272.1"/>
    </source>
</evidence>